<dbReference type="InterPro" id="IPR002048">
    <property type="entry name" value="EF_hand_dom"/>
</dbReference>
<comment type="caution">
    <text evidence="2">The sequence shown here is derived from an EMBL/GenBank/DDBJ whole genome shotgun (WGS) entry which is preliminary data.</text>
</comment>
<dbReference type="GO" id="GO:0005509">
    <property type="term" value="F:calcium ion binding"/>
    <property type="evidence" value="ECO:0007669"/>
    <property type="project" value="InterPro"/>
</dbReference>
<dbReference type="InterPro" id="IPR011992">
    <property type="entry name" value="EF-hand-dom_pair"/>
</dbReference>
<sequence length="74" mass="8683">MEELRKIVRAHYRVGSKQVQALAHDLFDSMDSDVDGLIDLPEFLAFMRQEGHYQMNNPYFFKELDRDGNGTLDF</sequence>
<gene>
    <name evidence="2" type="ORF">OLEA9_A002593</name>
</gene>
<reference evidence="2 3" key="1">
    <citation type="submission" date="2019-12" db="EMBL/GenBank/DDBJ databases">
        <authorList>
            <person name="Alioto T."/>
            <person name="Alioto T."/>
            <person name="Gomez Garrido J."/>
        </authorList>
    </citation>
    <scope>NUCLEOTIDE SEQUENCE [LARGE SCALE GENOMIC DNA]</scope>
</reference>
<evidence type="ECO:0000313" key="3">
    <source>
        <dbReference type="Proteomes" id="UP000594638"/>
    </source>
</evidence>
<dbReference type="AlphaFoldDB" id="A0A8S0UGI2"/>
<accession>A0A8S0UGI2</accession>
<proteinExistence type="predicted"/>
<dbReference type="Gene3D" id="1.10.238.10">
    <property type="entry name" value="EF-hand"/>
    <property type="match status" value="1"/>
</dbReference>
<dbReference type="Gramene" id="OE9A002593T1">
    <property type="protein sequence ID" value="OE9A002593C1"/>
    <property type="gene ID" value="OE9A002593"/>
</dbReference>
<organism evidence="2 3">
    <name type="scientific">Olea europaea subsp. europaea</name>
    <dbReference type="NCBI Taxonomy" id="158383"/>
    <lineage>
        <taxon>Eukaryota</taxon>
        <taxon>Viridiplantae</taxon>
        <taxon>Streptophyta</taxon>
        <taxon>Embryophyta</taxon>
        <taxon>Tracheophyta</taxon>
        <taxon>Spermatophyta</taxon>
        <taxon>Magnoliopsida</taxon>
        <taxon>eudicotyledons</taxon>
        <taxon>Gunneridae</taxon>
        <taxon>Pentapetalae</taxon>
        <taxon>asterids</taxon>
        <taxon>lamiids</taxon>
        <taxon>Lamiales</taxon>
        <taxon>Oleaceae</taxon>
        <taxon>Oleeae</taxon>
        <taxon>Olea</taxon>
    </lineage>
</organism>
<dbReference type="SUPFAM" id="SSF47473">
    <property type="entry name" value="EF-hand"/>
    <property type="match status" value="1"/>
</dbReference>
<evidence type="ECO:0000313" key="2">
    <source>
        <dbReference type="EMBL" id="CAA3015758.1"/>
    </source>
</evidence>
<dbReference type="EMBL" id="CACTIH010007569">
    <property type="protein sequence ID" value="CAA3015758.1"/>
    <property type="molecule type" value="Genomic_DNA"/>
</dbReference>
<keyword evidence="3" id="KW-1185">Reference proteome</keyword>
<feature type="domain" description="EF-hand" evidence="1">
    <location>
        <begin position="18"/>
        <end position="53"/>
    </location>
</feature>
<evidence type="ECO:0000259" key="1">
    <source>
        <dbReference type="PROSITE" id="PS50222"/>
    </source>
</evidence>
<dbReference type="PROSITE" id="PS50222">
    <property type="entry name" value="EF_HAND_2"/>
    <property type="match status" value="2"/>
</dbReference>
<dbReference type="Proteomes" id="UP000594638">
    <property type="component" value="Unassembled WGS sequence"/>
</dbReference>
<feature type="domain" description="EF-hand" evidence="1">
    <location>
        <begin position="60"/>
        <end position="74"/>
    </location>
</feature>
<protein>
    <submittedName>
        <fullName evidence="2">Uncharacterized protein LOC111371659 isoform X5</fullName>
    </submittedName>
</protein>
<dbReference type="OrthoDB" id="8785703at2759"/>
<name>A0A8S0UGI2_OLEEU</name>